<dbReference type="PRINTS" id="PR00368">
    <property type="entry name" value="FADPNR"/>
</dbReference>
<comment type="caution">
    <text evidence="10">The sequence shown here is derived from an EMBL/GenBank/DDBJ whole genome shotgun (WGS) entry which is preliminary data.</text>
</comment>
<keyword evidence="4" id="KW-0274">FAD</keyword>
<sequence length="396" mass="44619">MSEQPLRICIVGGGFGGLYTALRLTQFPWEGDQTPEIILIDKSDRFLFTPLLYELITEEMQTWEIAPPYEELLAGTAIRFHQGCVTNIDIENQQLQLDNHHSLHYDRLVLAMGGKTPLDNFSGVKDYAIPFRTLEDAYRIKERLRLLEEKEAEKIRIAIVGGGYSGVELGCKLADRLGDKGRIRLVERGEKILSSSPEFNQEVAQTALESRRVFIDLETEVTQVTSDSISLAYKGKIDTIPVDLVLWTVGTQVIDMVKELPLEKTSKELLKINSHLQVIDHPEIFAVGDLAACYDESKNLIPATAQTAFQQSDYCAWNLWASITHRPLLPFAYQPLGEMMALGVDNATLSGLGVNLDGPFGYMARRLIYLYRLPTLKHQINVGINWITKPLTEFFS</sequence>
<dbReference type="AlphaFoldDB" id="A3IRI8"/>
<evidence type="ECO:0000256" key="7">
    <source>
        <dbReference type="ARBA" id="ARBA00052971"/>
    </source>
</evidence>
<comment type="cofactor">
    <cofactor evidence="1">
        <name>FAD</name>
        <dbReference type="ChEBI" id="CHEBI:57692"/>
    </cofactor>
</comment>
<dbReference type="OrthoDB" id="9781621at2"/>
<evidence type="ECO:0000256" key="3">
    <source>
        <dbReference type="ARBA" id="ARBA00022630"/>
    </source>
</evidence>
<evidence type="ECO:0000256" key="8">
    <source>
        <dbReference type="ARBA" id="ARBA00066844"/>
    </source>
</evidence>
<dbReference type="PRINTS" id="PR00411">
    <property type="entry name" value="PNDRDTASEI"/>
</dbReference>
<evidence type="ECO:0000256" key="1">
    <source>
        <dbReference type="ARBA" id="ARBA00001974"/>
    </source>
</evidence>
<dbReference type="FunFam" id="3.50.50.100:FF:000010">
    <property type="entry name" value="Alternative NAD(P)H-ubiquinone oxidoreductase C1, chloroplastic/mitochondrial"/>
    <property type="match status" value="1"/>
</dbReference>
<dbReference type="InterPro" id="IPR036188">
    <property type="entry name" value="FAD/NAD-bd_sf"/>
</dbReference>
<evidence type="ECO:0000313" key="11">
    <source>
        <dbReference type="Proteomes" id="UP000003781"/>
    </source>
</evidence>
<comment type="catalytic activity">
    <reaction evidence="7">
        <text>demethylphylloquinone + NADPH + H(+) = demethylphylloquinol + NADP(+)</text>
        <dbReference type="Rhea" id="RHEA:47744"/>
        <dbReference type="ChEBI" id="CHEBI:15378"/>
        <dbReference type="ChEBI" id="CHEBI:31087"/>
        <dbReference type="ChEBI" id="CHEBI:57783"/>
        <dbReference type="ChEBI" id="CHEBI:58349"/>
        <dbReference type="ChEBI" id="CHEBI:87844"/>
        <dbReference type="EC" id="1.6.5.12"/>
    </reaction>
</comment>
<evidence type="ECO:0000313" key="10">
    <source>
        <dbReference type="EMBL" id="EAZ90990.1"/>
    </source>
</evidence>
<organism evidence="10 11">
    <name type="scientific">Crocosphaera chwakensis CCY0110</name>
    <dbReference type="NCBI Taxonomy" id="391612"/>
    <lineage>
        <taxon>Bacteria</taxon>
        <taxon>Bacillati</taxon>
        <taxon>Cyanobacteriota</taxon>
        <taxon>Cyanophyceae</taxon>
        <taxon>Oscillatoriophycideae</taxon>
        <taxon>Chroococcales</taxon>
        <taxon>Aphanothecaceae</taxon>
        <taxon>Crocosphaera</taxon>
        <taxon>Crocosphaera chwakensis</taxon>
    </lineage>
</organism>
<feature type="domain" description="FAD/NAD(P)-binding" evidence="9">
    <location>
        <begin position="7"/>
        <end position="311"/>
    </location>
</feature>
<gene>
    <name evidence="10" type="ORF">CY0110_21420</name>
</gene>
<protein>
    <recommendedName>
        <fullName evidence="8">demethylphylloquinone reductase</fullName>
        <ecNumber evidence="8">1.6.5.12</ecNumber>
    </recommendedName>
</protein>
<evidence type="ECO:0000256" key="2">
    <source>
        <dbReference type="ARBA" id="ARBA00005272"/>
    </source>
</evidence>
<dbReference type="eggNOG" id="COG1252">
    <property type="taxonomic scope" value="Bacteria"/>
</dbReference>
<dbReference type="InterPro" id="IPR051169">
    <property type="entry name" value="NADH-Q_oxidoreductase"/>
</dbReference>
<keyword evidence="6" id="KW-0560">Oxidoreductase</keyword>
<accession>A3IRI8</accession>
<dbReference type="SUPFAM" id="SSF51905">
    <property type="entry name" value="FAD/NAD(P)-binding domain"/>
    <property type="match status" value="2"/>
</dbReference>
<reference evidence="10 11" key="1">
    <citation type="submission" date="2007-03" db="EMBL/GenBank/DDBJ databases">
        <authorList>
            <person name="Stal L."/>
            <person name="Ferriera S."/>
            <person name="Johnson J."/>
            <person name="Kravitz S."/>
            <person name="Beeson K."/>
            <person name="Sutton G."/>
            <person name="Rogers Y.-H."/>
            <person name="Friedman R."/>
            <person name="Frazier M."/>
            <person name="Venter J.C."/>
        </authorList>
    </citation>
    <scope>NUCLEOTIDE SEQUENCE [LARGE SCALE GENOMIC DNA]</scope>
    <source>
        <strain evidence="10 11">CCY0110</strain>
    </source>
</reference>
<evidence type="ECO:0000259" key="9">
    <source>
        <dbReference type="Pfam" id="PF07992"/>
    </source>
</evidence>
<dbReference type="PANTHER" id="PTHR42913">
    <property type="entry name" value="APOPTOSIS-INDUCING FACTOR 1"/>
    <property type="match status" value="1"/>
</dbReference>
<comment type="similarity">
    <text evidence="2">Belongs to the NADH dehydrogenase family.</text>
</comment>
<dbReference type="EC" id="1.6.5.12" evidence="8"/>
<keyword evidence="3" id="KW-0285">Flavoprotein</keyword>
<dbReference type="RefSeq" id="WP_008275996.1">
    <property type="nucleotide sequence ID" value="NZ_AAXW01000018.1"/>
</dbReference>
<dbReference type="GO" id="GO:0019646">
    <property type="term" value="P:aerobic electron transport chain"/>
    <property type="evidence" value="ECO:0007669"/>
    <property type="project" value="TreeGrafter"/>
</dbReference>
<dbReference type="PANTHER" id="PTHR42913:SF4">
    <property type="entry name" value="ALTERNATIVE NAD(P)H-UBIQUINONE OXIDOREDUCTASE C1, CHLOROPLASTIC_MITOCHONDRIAL"/>
    <property type="match status" value="1"/>
</dbReference>
<keyword evidence="5" id="KW-0521">NADP</keyword>
<keyword evidence="11" id="KW-1185">Reference proteome</keyword>
<proteinExistence type="inferred from homology"/>
<dbReference type="Pfam" id="PF07992">
    <property type="entry name" value="Pyr_redox_2"/>
    <property type="match status" value="1"/>
</dbReference>
<dbReference type="Proteomes" id="UP000003781">
    <property type="component" value="Unassembled WGS sequence"/>
</dbReference>
<dbReference type="InterPro" id="IPR023753">
    <property type="entry name" value="FAD/NAD-binding_dom"/>
</dbReference>
<name>A3IRI8_9CHRO</name>
<dbReference type="GO" id="GO:0003955">
    <property type="term" value="F:NAD(P)H dehydrogenase (quinone) activity"/>
    <property type="evidence" value="ECO:0007669"/>
    <property type="project" value="TreeGrafter"/>
</dbReference>
<evidence type="ECO:0000256" key="5">
    <source>
        <dbReference type="ARBA" id="ARBA00022857"/>
    </source>
</evidence>
<evidence type="ECO:0000256" key="4">
    <source>
        <dbReference type="ARBA" id="ARBA00022827"/>
    </source>
</evidence>
<evidence type="ECO:0000256" key="6">
    <source>
        <dbReference type="ARBA" id="ARBA00023002"/>
    </source>
</evidence>
<dbReference type="Gene3D" id="3.50.50.100">
    <property type="match status" value="1"/>
</dbReference>
<dbReference type="EMBL" id="AAXW01000018">
    <property type="protein sequence ID" value="EAZ90990.1"/>
    <property type="molecule type" value="Genomic_DNA"/>
</dbReference>